<accession>A0A8H3TV38</accession>
<evidence type="ECO:0000313" key="3">
    <source>
        <dbReference type="Proteomes" id="UP000620104"/>
    </source>
</evidence>
<protein>
    <submittedName>
        <fullName evidence="2">Uncharacterized protein</fullName>
    </submittedName>
</protein>
<organism evidence="2 3">
    <name type="scientific">Naganishia liquefaciens</name>
    <dbReference type="NCBI Taxonomy" id="104408"/>
    <lineage>
        <taxon>Eukaryota</taxon>
        <taxon>Fungi</taxon>
        <taxon>Dikarya</taxon>
        <taxon>Basidiomycota</taxon>
        <taxon>Agaricomycotina</taxon>
        <taxon>Tremellomycetes</taxon>
        <taxon>Filobasidiales</taxon>
        <taxon>Filobasidiaceae</taxon>
        <taxon>Naganishia</taxon>
    </lineage>
</organism>
<dbReference type="EMBL" id="BLZA01000019">
    <property type="protein sequence ID" value="GHJ86704.1"/>
    <property type="molecule type" value="Genomic_DNA"/>
</dbReference>
<keyword evidence="3" id="KW-1185">Reference proteome</keyword>
<evidence type="ECO:0000313" key="2">
    <source>
        <dbReference type="EMBL" id="GHJ86704.1"/>
    </source>
</evidence>
<comment type="caution">
    <text evidence="2">The sequence shown here is derived from an EMBL/GenBank/DDBJ whole genome shotgun (WGS) entry which is preliminary data.</text>
</comment>
<feature type="signal peptide" evidence="1">
    <location>
        <begin position="1"/>
        <end position="20"/>
    </location>
</feature>
<dbReference type="Proteomes" id="UP000620104">
    <property type="component" value="Unassembled WGS sequence"/>
</dbReference>
<keyword evidence="1" id="KW-0732">Signal</keyword>
<gene>
    <name evidence="2" type="ORF">NliqN6_3106</name>
</gene>
<dbReference type="OrthoDB" id="2592647at2759"/>
<evidence type="ECO:0000256" key="1">
    <source>
        <dbReference type="SAM" id="SignalP"/>
    </source>
</evidence>
<sequence>MHLSLSLATVLTGLAGACSALPSKRQPENVCPYLFNKDGKPSMNDFRGGEKAADIGSMAVAASLVQSNPEYVAGLFVYLFHGKDLSVEYPIVPTDAIIHSKSGGETCQPQGYETFSFQGSGGDKEKQSNDIISEFRGYDVIDEKQPPYIVNAYQGQDLSSNEIGDNALDSAWVYIFQQTIVKYAQRDAKLGTSMGRLWPNMEVGNLPGKTENSQTFRKSPLKPQKYKNLGRMLQLVTGEDAAQKLVKGITDKDLRAVLDAAPKSPVLVIPKESNEAKKLNKNYIWIAKKESSGHWSFVNPLEKDKSKITLSLAEFKALAEEIAYLKDHQELKL</sequence>
<dbReference type="AlphaFoldDB" id="A0A8H3TV38"/>
<name>A0A8H3TV38_9TREE</name>
<reference evidence="2" key="1">
    <citation type="submission" date="2020-07" db="EMBL/GenBank/DDBJ databases">
        <title>Draft Genome Sequence of a Deep-Sea Yeast, Naganishia (Cryptococcus) liquefaciens strain N6.</title>
        <authorList>
            <person name="Han Y.W."/>
            <person name="Kajitani R."/>
            <person name="Morimoto H."/>
            <person name="Parhat M."/>
            <person name="Tsubouchi H."/>
            <person name="Bakenova O."/>
            <person name="Ogata M."/>
            <person name="Argunhan B."/>
            <person name="Aoki R."/>
            <person name="Kajiwara S."/>
            <person name="Itoh T."/>
            <person name="Iwasaki H."/>
        </authorList>
    </citation>
    <scope>NUCLEOTIDE SEQUENCE</scope>
    <source>
        <strain evidence="2">N6</strain>
    </source>
</reference>
<proteinExistence type="predicted"/>
<feature type="chain" id="PRO_5034400423" evidence="1">
    <location>
        <begin position="21"/>
        <end position="333"/>
    </location>
</feature>